<sequence length="182" mass="20541">MARIVSGGLRRDGEAYSSRMGLAEFVILICLIGAIAWGVNYYFNVYRKSPAYALKVFLGAIEAGRSDEQYDMLSDYDKMYYPTEKQYENSCPLAHGYTERLPNFDLAPPKPASPPNTVQIDATLYVTSSMAHEALYQAGKTHTVHVLFRLIQDRNGHWKVWLQKSDLTNLLQITPNPPGSNF</sequence>
<dbReference type="HOGENOM" id="CLU_1479579_0_0_0"/>
<evidence type="ECO:0000256" key="1">
    <source>
        <dbReference type="SAM" id="Phobius"/>
    </source>
</evidence>
<keyword evidence="1" id="KW-1133">Transmembrane helix</keyword>
<protein>
    <submittedName>
        <fullName evidence="2">Uncharacterized protein</fullName>
    </submittedName>
</protein>
<organism evidence="2 3">
    <name type="scientific">Chthonomonas calidirosea (strain DSM 23976 / ICMP 18418 / T49)</name>
    <dbReference type="NCBI Taxonomy" id="1303518"/>
    <lineage>
        <taxon>Bacteria</taxon>
        <taxon>Bacillati</taxon>
        <taxon>Armatimonadota</taxon>
        <taxon>Chthonomonadia</taxon>
        <taxon>Chthonomonadales</taxon>
        <taxon>Chthonomonadaceae</taxon>
        <taxon>Chthonomonas</taxon>
    </lineage>
</organism>
<dbReference type="EMBL" id="HF951689">
    <property type="protein sequence ID" value="CCW34919.1"/>
    <property type="molecule type" value="Genomic_DNA"/>
</dbReference>
<dbReference type="InParanoid" id="S0EUF1"/>
<dbReference type="RefSeq" id="WP_016482467.1">
    <property type="nucleotide sequence ID" value="NC_021487.1"/>
</dbReference>
<dbReference type="AlphaFoldDB" id="S0EUF1"/>
<evidence type="ECO:0000313" key="2">
    <source>
        <dbReference type="EMBL" id="CCW34919.1"/>
    </source>
</evidence>
<feature type="transmembrane region" description="Helical" evidence="1">
    <location>
        <begin position="21"/>
        <end position="43"/>
    </location>
</feature>
<proteinExistence type="predicted"/>
<keyword evidence="1" id="KW-0472">Membrane</keyword>
<dbReference type="KEGG" id="ccz:CCALI_01097"/>
<keyword evidence="1" id="KW-0812">Transmembrane</keyword>
<gene>
    <name evidence="2" type="ORF">CCALI_01097</name>
</gene>
<dbReference type="STRING" id="454171.CP488_00059"/>
<keyword evidence="3" id="KW-1185">Reference proteome</keyword>
<evidence type="ECO:0000313" key="3">
    <source>
        <dbReference type="Proteomes" id="UP000014227"/>
    </source>
</evidence>
<accession>S0EUF1</accession>
<name>S0EUF1_CHTCT</name>
<dbReference type="PATRIC" id="fig|1303518.3.peg.1118"/>
<dbReference type="Proteomes" id="UP000014227">
    <property type="component" value="Chromosome I"/>
</dbReference>
<reference evidence="3" key="1">
    <citation type="submission" date="2013-03" db="EMBL/GenBank/DDBJ databases">
        <title>Genome sequence of Chthonomonas calidirosea, the first sequenced genome from the Armatimonadetes phylum (formally candidate division OP10).</title>
        <authorList>
            <person name="Lee K.C.Y."/>
            <person name="Morgan X.C."/>
            <person name="Dunfield P.F."/>
            <person name="Tamas I."/>
            <person name="Houghton K.M."/>
            <person name="Vyssotski M."/>
            <person name="Ryan J.L.J."/>
            <person name="Lagutin K."/>
            <person name="McDonald I.R."/>
            <person name="Stott M.B."/>
        </authorList>
    </citation>
    <scope>NUCLEOTIDE SEQUENCE [LARGE SCALE GENOMIC DNA]</scope>
    <source>
        <strain evidence="3">DSM 23976 / ICMP 18418 / T49</strain>
    </source>
</reference>